<feature type="compositionally biased region" description="Gly residues" evidence="1">
    <location>
        <begin position="599"/>
        <end position="615"/>
    </location>
</feature>
<organism evidence="2 3">
    <name type="scientific">Raphidocelis subcapitata</name>
    <dbReference type="NCBI Taxonomy" id="307507"/>
    <lineage>
        <taxon>Eukaryota</taxon>
        <taxon>Viridiplantae</taxon>
        <taxon>Chlorophyta</taxon>
        <taxon>core chlorophytes</taxon>
        <taxon>Chlorophyceae</taxon>
        <taxon>CS clade</taxon>
        <taxon>Sphaeropleales</taxon>
        <taxon>Selenastraceae</taxon>
        <taxon>Raphidocelis</taxon>
    </lineage>
</organism>
<feature type="compositionally biased region" description="Low complexity" evidence="1">
    <location>
        <begin position="532"/>
        <end position="544"/>
    </location>
</feature>
<comment type="caution">
    <text evidence="2">The sequence shown here is derived from an EMBL/GenBank/DDBJ whole genome shotgun (WGS) entry which is preliminary data.</text>
</comment>
<dbReference type="PANTHER" id="PTHR15682:SF2">
    <property type="entry name" value="UNHEALTHY RIBOSOME BIOGENESIS PROTEIN 2 HOMOLOG"/>
    <property type="match status" value="1"/>
</dbReference>
<accession>A0A2V0NJX6</accession>
<dbReference type="PANTHER" id="PTHR15682">
    <property type="entry name" value="UNHEALTHY RIBOSOME BIOGENESIS PROTEIN 2 HOMOLOG"/>
    <property type="match status" value="1"/>
</dbReference>
<dbReference type="Proteomes" id="UP000247498">
    <property type="component" value="Unassembled WGS sequence"/>
</dbReference>
<feature type="compositionally biased region" description="Acidic residues" evidence="1">
    <location>
        <begin position="1044"/>
        <end position="1057"/>
    </location>
</feature>
<feature type="compositionally biased region" description="Low complexity" evidence="1">
    <location>
        <begin position="351"/>
        <end position="364"/>
    </location>
</feature>
<dbReference type="GO" id="GO:0005730">
    <property type="term" value="C:nucleolus"/>
    <property type="evidence" value="ECO:0007669"/>
    <property type="project" value="TreeGrafter"/>
</dbReference>
<name>A0A2V0NJX6_9CHLO</name>
<feature type="region of interest" description="Disordered" evidence="1">
    <location>
        <begin position="323"/>
        <end position="370"/>
    </location>
</feature>
<proteinExistence type="predicted"/>
<feature type="compositionally biased region" description="Low complexity" evidence="1">
    <location>
        <begin position="788"/>
        <end position="797"/>
    </location>
</feature>
<dbReference type="InterPro" id="IPR052609">
    <property type="entry name" value="Ribosome_Biogenesis_Reg"/>
</dbReference>
<keyword evidence="3" id="KW-1185">Reference proteome</keyword>
<sequence>MGDAIAQQLAGLTAKDARAPLDEQLDAAERLERRLLAAAVRAAQGGSGAAAAAAGAAAGGGGGGPDANLPLQVAAHYLRTLAEWIATQILSKAAAQQKAKGAAAAEHNAAARRHPREEPRAWALLAHALEAGAPLLQGAAVASPGLSAAAAAACEAAAGWRDAARAAALADALLRTLRVLGQQYGLSYRPTLEQQTALLGAVLTALLALGDGPQTAAAWRALAQAQLDGLRATAQAHPAPRKMFSAVVSGSLLPQLLAVAFTRDAAGSGGGGSRWRYGAAAEAAQHALSAVLFHPAHMAGLCEASRAAASTAQAAAAAADGPDVEPAAAAPEAGAADPGAAKAKGKKAAADDSTAPATATDPAAGQQQYHSTLLRRAAALLAGGLGPPTCTKAAAGAGSKQRQPQQQQHPTAAEPLLHGLPILLREYCAAVRRHRRLLETDADFAAAALGRTGGEGSQPGGEKLAEGGGRGALAQLRSAEMDFATALLALLTPYLDPRGPRAPAAADEAEGASGGRKRRRGGSAQGGGGGAAAAPAGAGAGTPSPGAWCAAARGAAGVLEAARTTGAYAPTEDAGGRQRAFLGAVAGAVVGAYSQLASGGGGGGGGAEDGSGGGGRGDDDVEGAAAAVVCAMLDLEHRALQAHAGDMYGLIWAVAAQERRRAAPALDAVAAAAAAAGPGAAARVVSGLVRAAGELRQLDTALAALARAAAAHAAGANGAGADAICVLAQGGVLAAVRAAVGEAPPGQAPALVAVVGSCLLALLALAAPTAAAPPAERPKKPRRGPEQAAASPLGGAAGGEPPAAAALAPLGELLAACLDGLRLGLTVSGPTAAAVRRLVEGPLGPALAAELEGSGGGGAAARPRLLRLLLRLYASAVRLHAACCTLNPEVPPLRGQAVSGGYGASSADADADDGAPEDSYFAAAAATAIAAATATAAATAAAAPPSAAAFAEGALAALETRRHAAREELAEAALWCCMQRLQLLNERWLRLGHTCGVMTVSQAKRAKRRAALAGGRAGAAAQQEAQHRQGGAAGDKEQQQQQQLEEEGAEEGEEEEERQQRETEERQRKQQMQRLEAEARRLCGVLLAPIAGLAAEAPSDGAAPGAAALRAVAAQRSAAARLAPGCAALLARTLHVWSGHCSCEQLRPWLSLLVAAAAAPDLDSSGSGGGSGDGAAAALGAAARQLLSCRESFEAPALRAGWARALAAETAPLVSELTAQAGGGGGAAAAPKARAKKGTRGSAAGDAAGAASDALSQALSVVADGAAGHAAPSSAWRFVSQHVLLRQLPAYSAAAAEGALVYASATSPCAAGDGGSAAAARLLRLLGLWLQAPPGCFEAEHRLVGSAAAAAIAAAAADAALRACAQTAEGGAGGAHAVGACLAAALELLARLGGLPSLLHGAAADRSQIAEWLAACAHLGTAAGGPLAAAAAGAAACNIMAAVGGGDGALVAAARQALAGCEAAAIQTPSSSKRRRAGGGDAAGLLRAAVLARAALAAAGGGGDAAPAAAALVAQCARTLTGLCGSLTAAGDAEAAARAADDGAWQLRALAAGHLFGGLAAYLQGRRQQPQQQQAAGQARADGAALDAAALPDLLGAAAALLSQLPARAPALAAPAGLPALAFFGAAALAAASEDAGFAAALEAYTSLFQRLGPAPPRPQLPPSHWELPDIAAAAFFAPSDPLLAAPEGSPLARLLPLPQGPPASGPNAAAAPAAAGAGVDAREGAAPLQQGLLVAFRGFVAAARRSQLLELHRALERRLAAGAAAGPRELGGTLQALLVVLEASHGGQALRQLAHHAPAYASTLATAVARSAAEPAFAAGGRTAAPAAPSEAAAAVSWALRCLESIAGREGAFQLEAATVACAAAAASDVLAAAGDAADAGADAAATAAAAAPAGAALSLLASLLRHRARDTRRQMAPVVRGARGALRLVAGWLRRPPAGAAARAGWWRAAAVGCAEQLGRVYATVADQKALLGPYCHVLLTDYVITAAVLQSGQPAADASWDAPQQPEPACARASEARADAAAALRRGAHALFGAVAAAELQHLHAVVGQGPAGVARRAALAELRASHEREFKYSGKT</sequence>
<evidence type="ECO:0000313" key="2">
    <source>
        <dbReference type="EMBL" id="GBF87566.1"/>
    </source>
</evidence>
<dbReference type="OrthoDB" id="10693208at2759"/>
<feature type="compositionally biased region" description="Basic and acidic residues" evidence="1">
    <location>
        <begin position="1058"/>
        <end position="1068"/>
    </location>
</feature>
<feature type="region of interest" description="Disordered" evidence="1">
    <location>
        <begin position="391"/>
        <end position="414"/>
    </location>
</feature>
<evidence type="ECO:0000313" key="3">
    <source>
        <dbReference type="Proteomes" id="UP000247498"/>
    </source>
</evidence>
<dbReference type="GO" id="GO:0042254">
    <property type="term" value="P:ribosome biogenesis"/>
    <property type="evidence" value="ECO:0007669"/>
    <property type="project" value="TreeGrafter"/>
</dbReference>
<dbReference type="EMBL" id="BDRX01000001">
    <property type="protein sequence ID" value="GBF87566.1"/>
    <property type="molecule type" value="Genomic_DNA"/>
</dbReference>
<feature type="region of interest" description="Disordered" evidence="1">
    <location>
        <begin position="500"/>
        <end position="544"/>
    </location>
</feature>
<feature type="region of interest" description="Disordered" evidence="1">
    <location>
        <begin position="771"/>
        <end position="797"/>
    </location>
</feature>
<gene>
    <name evidence="2" type="ORF">Rsub_00277</name>
</gene>
<dbReference type="InParanoid" id="A0A2V0NJX6"/>
<protein>
    <submittedName>
        <fullName evidence="2">Uncharacterized protein</fullName>
    </submittedName>
</protein>
<evidence type="ECO:0000256" key="1">
    <source>
        <dbReference type="SAM" id="MobiDB-lite"/>
    </source>
</evidence>
<feature type="compositionally biased region" description="Low complexity" evidence="1">
    <location>
        <begin position="323"/>
        <end position="342"/>
    </location>
</feature>
<reference evidence="2 3" key="1">
    <citation type="journal article" date="2018" name="Sci. Rep.">
        <title>Raphidocelis subcapitata (=Pseudokirchneriella subcapitata) provides an insight into genome evolution and environmental adaptations in the Sphaeropleales.</title>
        <authorList>
            <person name="Suzuki S."/>
            <person name="Yamaguchi H."/>
            <person name="Nakajima N."/>
            <person name="Kawachi M."/>
        </authorList>
    </citation>
    <scope>NUCLEOTIDE SEQUENCE [LARGE SCALE GENOMIC DNA]</scope>
    <source>
        <strain evidence="2 3">NIES-35</strain>
    </source>
</reference>
<feature type="region of interest" description="Disordered" evidence="1">
    <location>
        <begin position="1009"/>
        <end position="1073"/>
    </location>
</feature>
<feature type="region of interest" description="Disordered" evidence="1">
    <location>
        <begin position="599"/>
        <end position="618"/>
    </location>
</feature>
<feature type="compositionally biased region" description="Low complexity" evidence="1">
    <location>
        <begin position="1011"/>
        <end position="1030"/>
    </location>
</feature>